<gene>
    <name evidence="5" type="ORF">CWR48_03045</name>
</gene>
<dbReference type="SUPFAM" id="SSF51230">
    <property type="entry name" value="Single hybrid motif"/>
    <property type="match status" value="1"/>
</dbReference>
<organism evidence="5 6">
    <name type="scientific">Oceanobacillus arenosus</name>
    <dbReference type="NCBI Taxonomy" id="1229153"/>
    <lineage>
        <taxon>Bacteria</taxon>
        <taxon>Bacillati</taxon>
        <taxon>Bacillota</taxon>
        <taxon>Bacilli</taxon>
        <taxon>Bacillales</taxon>
        <taxon>Bacillaceae</taxon>
        <taxon>Oceanobacillus</taxon>
    </lineage>
</organism>
<dbReference type="Pfam" id="PF00364">
    <property type="entry name" value="Biotin_lipoyl"/>
    <property type="match status" value="1"/>
</dbReference>
<evidence type="ECO:0000256" key="1">
    <source>
        <dbReference type="ARBA" id="ARBA00001938"/>
    </source>
</evidence>
<protein>
    <submittedName>
        <fullName evidence="5">Biotin attachment protein</fullName>
    </submittedName>
</protein>
<comment type="cofactor">
    <cofactor evidence="1">
        <name>(R)-lipoate</name>
        <dbReference type="ChEBI" id="CHEBI:83088"/>
    </cofactor>
</comment>
<keyword evidence="2" id="KW-0808">Transferase</keyword>
<sequence length="81" mass="8648">MKLVEVKLPQQGASMTDGDIVEWLVEVGDAVEKGQEIVEVDAAKASFTVTAPASGTVKTLEKEEDETVDVGDVIATIETRE</sequence>
<evidence type="ECO:0000256" key="3">
    <source>
        <dbReference type="ARBA" id="ARBA00023315"/>
    </source>
</evidence>
<dbReference type="AlphaFoldDB" id="A0A3D8PZ09"/>
<dbReference type="InterPro" id="IPR050743">
    <property type="entry name" value="2-oxoacid_DH_E2_comp"/>
</dbReference>
<dbReference type="OrthoDB" id="9805770at2"/>
<dbReference type="InterPro" id="IPR011053">
    <property type="entry name" value="Single_hybrid_motif"/>
</dbReference>
<dbReference type="PANTHER" id="PTHR43178:SF5">
    <property type="entry name" value="LIPOAMIDE ACYLTRANSFERASE COMPONENT OF BRANCHED-CHAIN ALPHA-KETO ACID DEHYDROGENASE COMPLEX, MITOCHONDRIAL"/>
    <property type="match status" value="1"/>
</dbReference>
<evidence type="ECO:0000313" key="6">
    <source>
        <dbReference type="Proteomes" id="UP000257143"/>
    </source>
</evidence>
<dbReference type="GO" id="GO:0031405">
    <property type="term" value="F:lipoic acid binding"/>
    <property type="evidence" value="ECO:0007669"/>
    <property type="project" value="TreeGrafter"/>
</dbReference>
<dbReference type="EMBL" id="PIOC01000003">
    <property type="protein sequence ID" value="RDW21396.1"/>
    <property type="molecule type" value="Genomic_DNA"/>
</dbReference>
<feature type="domain" description="Lipoyl-binding" evidence="4">
    <location>
        <begin position="3"/>
        <end position="78"/>
    </location>
</feature>
<proteinExistence type="predicted"/>
<keyword evidence="6" id="KW-1185">Reference proteome</keyword>
<dbReference type="Gene3D" id="2.40.50.100">
    <property type="match status" value="1"/>
</dbReference>
<keyword evidence="3" id="KW-0012">Acyltransferase</keyword>
<evidence type="ECO:0000256" key="2">
    <source>
        <dbReference type="ARBA" id="ARBA00022679"/>
    </source>
</evidence>
<dbReference type="Proteomes" id="UP000257143">
    <property type="component" value="Unassembled WGS sequence"/>
</dbReference>
<dbReference type="PANTHER" id="PTHR43178">
    <property type="entry name" value="DIHYDROLIPOAMIDE ACETYLTRANSFERASE COMPONENT OF PYRUVATE DEHYDROGENASE COMPLEX"/>
    <property type="match status" value="1"/>
</dbReference>
<comment type="caution">
    <text evidence="5">The sequence shown here is derived from an EMBL/GenBank/DDBJ whole genome shotgun (WGS) entry which is preliminary data.</text>
</comment>
<dbReference type="CDD" id="cd06849">
    <property type="entry name" value="lipoyl_domain"/>
    <property type="match status" value="1"/>
</dbReference>
<evidence type="ECO:0000259" key="4">
    <source>
        <dbReference type="PROSITE" id="PS50968"/>
    </source>
</evidence>
<reference evidence="6" key="1">
    <citation type="submission" date="2017-11" db="EMBL/GenBank/DDBJ databases">
        <authorList>
            <person name="Zhu W."/>
        </authorList>
    </citation>
    <scope>NUCLEOTIDE SEQUENCE [LARGE SCALE GENOMIC DNA]</scope>
    <source>
        <strain evidence="6">CAU 1183</strain>
    </source>
</reference>
<accession>A0A3D8PZ09</accession>
<dbReference type="PROSITE" id="PS50968">
    <property type="entry name" value="BIOTINYL_LIPOYL"/>
    <property type="match status" value="1"/>
</dbReference>
<dbReference type="GO" id="GO:0005737">
    <property type="term" value="C:cytoplasm"/>
    <property type="evidence" value="ECO:0007669"/>
    <property type="project" value="TreeGrafter"/>
</dbReference>
<dbReference type="GO" id="GO:0016407">
    <property type="term" value="F:acetyltransferase activity"/>
    <property type="evidence" value="ECO:0007669"/>
    <property type="project" value="TreeGrafter"/>
</dbReference>
<name>A0A3D8PZ09_9BACI</name>
<dbReference type="RefSeq" id="WP_115771567.1">
    <property type="nucleotide sequence ID" value="NZ_PIOC01000003.1"/>
</dbReference>
<evidence type="ECO:0000313" key="5">
    <source>
        <dbReference type="EMBL" id="RDW21396.1"/>
    </source>
</evidence>
<dbReference type="InterPro" id="IPR000089">
    <property type="entry name" value="Biotin_lipoyl"/>
</dbReference>